<sequence length="150" mass="17533">MKFRYNNYRINNLQYKINPEADQKRVTSPSDYSEVGQTSLSNTHLRISKEDANILFTSTVKVQTQLNDEEKTNYRSVLFDLMMTFLIEDSEVSSEHDIFEMSRELVMAVVSARVKEIVRQISLLDYLPAISIQSFSFPDSFEFEKDKRNP</sequence>
<dbReference type="AlphaFoldDB" id="A0A4R5NU61"/>
<evidence type="ECO:0008006" key="3">
    <source>
        <dbReference type="Google" id="ProtNLM"/>
    </source>
</evidence>
<reference evidence="1 2" key="1">
    <citation type="journal article" date="2019" name="Appl. Microbiol. Biotechnol.">
        <title>Uncovering carbohydrate metabolism through a genotype-phenotype association study of 56 lactic acid bacteria genomes.</title>
        <authorList>
            <person name="Buron-Moles G."/>
            <person name="Chailyan A."/>
            <person name="Dolejs I."/>
            <person name="Forster J."/>
            <person name="Miks M.H."/>
        </authorList>
    </citation>
    <scope>NUCLEOTIDE SEQUENCE [LARGE SCALE GENOMIC DNA]</scope>
    <source>
        <strain evidence="1 2">ATCC 4005</strain>
    </source>
</reference>
<evidence type="ECO:0000313" key="1">
    <source>
        <dbReference type="EMBL" id="TDG81166.1"/>
    </source>
</evidence>
<dbReference type="EMBL" id="PUFP01000005">
    <property type="protein sequence ID" value="TDG81166.1"/>
    <property type="molecule type" value="Genomic_DNA"/>
</dbReference>
<accession>A0A4R5NU61</accession>
<proteinExistence type="predicted"/>
<protein>
    <recommendedName>
        <fullName evidence="3">Preprotein translocase subunit SecB</fullName>
    </recommendedName>
</protein>
<gene>
    <name evidence="1" type="ORF">C5L32_001821</name>
</gene>
<organism evidence="1 2">
    <name type="scientific">Lentilactobacillus buchneri DSM 20057</name>
    <dbReference type="NCBI Taxonomy" id="1423728"/>
    <lineage>
        <taxon>Bacteria</taxon>
        <taxon>Bacillati</taxon>
        <taxon>Bacillota</taxon>
        <taxon>Bacilli</taxon>
        <taxon>Lactobacillales</taxon>
        <taxon>Lactobacillaceae</taxon>
        <taxon>Lentilactobacillus</taxon>
    </lineage>
</organism>
<name>A0A4R5NU61_LENBU</name>
<dbReference type="Proteomes" id="UP000295181">
    <property type="component" value="Unassembled WGS sequence"/>
</dbReference>
<comment type="caution">
    <text evidence="1">The sequence shown here is derived from an EMBL/GenBank/DDBJ whole genome shotgun (WGS) entry which is preliminary data.</text>
</comment>
<evidence type="ECO:0000313" key="2">
    <source>
        <dbReference type="Proteomes" id="UP000295181"/>
    </source>
</evidence>
<dbReference type="GeneID" id="72461586"/>
<dbReference type="RefSeq" id="WP_013727378.1">
    <property type="nucleotide sequence ID" value="NZ_AZDM01000010.1"/>
</dbReference>